<accession>X1T0P1</accession>
<reference evidence="2" key="1">
    <citation type="journal article" date="2014" name="Front. Microbiol.">
        <title>High frequency of phylogenetically diverse reductive dehalogenase-homologous genes in deep subseafloor sedimentary metagenomes.</title>
        <authorList>
            <person name="Kawai M."/>
            <person name="Futagami T."/>
            <person name="Toyoda A."/>
            <person name="Takaki Y."/>
            <person name="Nishi S."/>
            <person name="Hori S."/>
            <person name="Arai W."/>
            <person name="Tsubouchi T."/>
            <person name="Morono Y."/>
            <person name="Uchiyama I."/>
            <person name="Ito T."/>
            <person name="Fujiyama A."/>
            <person name="Inagaki F."/>
            <person name="Takami H."/>
        </authorList>
    </citation>
    <scope>NUCLEOTIDE SEQUENCE</scope>
    <source>
        <strain evidence="2">Expedition CK06-06</strain>
    </source>
</reference>
<name>X1T0P1_9ZZZZ</name>
<dbReference type="PANTHER" id="PTHR48050:SF13">
    <property type="entry name" value="STEROL 3-BETA-GLUCOSYLTRANSFERASE UGT80A2"/>
    <property type="match status" value="1"/>
</dbReference>
<dbReference type="AlphaFoldDB" id="X1T0P1"/>
<proteinExistence type="predicted"/>
<dbReference type="InterPro" id="IPR050426">
    <property type="entry name" value="Glycosyltransferase_28"/>
</dbReference>
<dbReference type="PANTHER" id="PTHR48050">
    <property type="entry name" value="STEROL 3-BETA-GLUCOSYLTRANSFERASE"/>
    <property type="match status" value="1"/>
</dbReference>
<dbReference type="GO" id="GO:0016758">
    <property type="term" value="F:hexosyltransferase activity"/>
    <property type="evidence" value="ECO:0007669"/>
    <property type="project" value="InterPro"/>
</dbReference>
<evidence type="ECO:0000313" key="2">
    <source>
        <dbReference type="EMBL" id="GAI98758.1"/>
    </source>
</evidence>
<dbReference type="Gene3D" id="3.40.50.2000">
    <property type="entry name" value="Glycogen Phosphorylase B"/>
    <property type="match status" value="1"/>
</dbReference>
<gene>
    <name evidence="2" type="ORF">S12H4_27613</name>
</gene>
<comment type="caution">
    <text evidence="2">The sequence shown here is derived from an EMBL/GenBank/DDBJ whole genome shotgun (WGS) entry which is preliminary data.</text>
</comment>
<sequence length="205" mass="22863">MRIVIITLGSRGDVQPFLNLGIGLREAGHDVQVATAENFEDLVKEQGLDFIPLRGDIKKMLSSPEGRKFFKSKNPITFVYRMKRASTELLQTMQDDILKALDGADASVFSYLCGPVLDVAEKTGLPCFLGLLNPVLPTSEYPNFAVTLKNLGPHLNLLTYDLLQFIMWMAFGSIRDRWRKESLGLPKGSYLSKNRETTNSGTCCL</sequence>
<dbReference type="EMBL" id="BARW01015773">
    <property type="protein sequence ID" value="GAI98758.1"/>
    <property type="molecule type" value="Genomic_DNA"/>
</dbReference>
<evidence type="ECO:0000259" key="1">
    <source>
        <dbReference type="Pfam" id="PF03033"/>
    </source>
</evidence>
<dbReference type="Pfam" id="PF03033">
    <property type="entry name" value="Glyco_transf_28"/>
    <property type="match status" value="1"/>
</dbReference>
<dbReference type="SUPFAM" id="SSF53756">
    <property type="entry name" value="UDP-Glycosyltransferase/glycogen phosphorylase"/>
    <property type="match status" value="1"/>
</dbReference>
<protein>
    <recommendedName>
        <fullName evidence="1">Glycosyltransferase family 28 N-terminal domain-containing protein</fullName>
    </recommendedName>
</protein>
<dbReference type="GO" id="GO:0005975">
    <property type="term" value="P:carbohydrate metabolic process"/>
    <property type="evidence" value="ECO:0007669"/>
    <property type="project" value="InterPro"/>
</dbReference>
<feature type="domain" description="Glycosyltransferase family 28 N-terminal" evidence="1">
    <location>
        <begin position="3"/>
        <end position="78"/>
    </location>
</feature>
<organism evidence="2">
    <name type="scientific">marine sediment metagenome</name>
    <dbReference type="NCBI Taxonomy" id="412755"/>
    <lineage>
        <taxon>unclassified sequences</taxon>
        <taxon>metagenomes</taxon>
        <taxon>ecological metagenomes</taxon>
    </lineage>
</organism>
<dbReference type="InterPro" id="IPR004276">
    <property type="entry name" value="GlycoTrans_28_N"/>
</dbReference>